<proteinExistence type="predicted"/>
<evidence type="ECO:0008006" key="5">
    <source>
        <dbReference type="Google" id="ProtNLM"/>
    </source>
</evidence>
<accession>A0A9W7EQM6</accession>
<protein>
    <recommendedName>
        <fullName evidence="5">Transmembrane protein</fullName>
    </recommendedName>
</protein>
<feature type="region of interest" description="Disordered" evidence="1">
    <location>
        <begin position="21"/>
        <end position="53"/>
    </location>
</feature>
<sequence>MPVNRSSSAGSAVFSRSPSWSIMKTSKSPSTHRSFEFPSAPLNSTSSTTPTFPTGERDRFKLSICSRICLGLLYLLLLSHERRSNLGLISYRERSEFSSYNNALLDLLRIPRQNSDESLASLRQRAANINGGVGVRSWGTTTDEGLGLLGDAPRWKTLLTSPVAIQFVSTDDPASFREFYEQHIVSDGDTCAGHSHNDYEQVYPLITALEAKFCSLEADVVYCPATEGREESLRLGHTDIYALDQSEVEASICAKSKTLEEMYIEPLLEFVGKNPTYCQSCGRPGIQLIVDMKDPNSDPGLALLSSILLAYEDKMAGKMYAVLSGVDEIRAITSPYFKYPNLVVDGRPIDVFLPEFLRPAFVNTLIAFWVLVVIGERAKKRKLERDQRFKLNFLVQITKHILGLIVLLLCDTVILSLCSMAALVGYVIVGIFVVLPLAIYYWLKFLIGIRILCKLTRGNVADNVRNFRKDSDADQLMLLRNRTFSDDDDGGGVLGHARL</sequence>
<keyword evidence="2" id="KW-0472">Membrane</keyword>
<keyword evidence="2" id="KW-1133">Transmembrane helix</keyword>
<evidence type="ECO:0000256" key="1">
    <source>
        <dbReference type="SAM" id="MobiDB-lite"/>
    </source>
</evidence>
<feature type="transmembrane region" description="Helical" evidence="2">
    <location>
        <begin position="397"/>
        <end position="417"/>
    </location>
</feature>
<comment type="caution">
    <text evidence="3">The sequence shown here is derived from an EMBL/GenBank/DDBJ whole genome shotgun (WGS) entry which is preliminary data.</text>
</comment>
<keyword evidence="4" id="KW-1185">Reference proteome</keyword>
<feature type="compositionally biased region" description="Low complexity" evidence="1">
    <location>
        <begin position="38"/>
        <end position="53"/>
    </location>
</feature>
<feature type="transmembrane region" description="Helical" evidence="2">
    <location>
        <begin position="356"/>
        <end position="376"/>
    </location>
</feature>
<feature type="transmembrane region" description="Helical" evidence="2">
    <location>
        <begin position="423"/>
        <end position="443"/>
    </location>
</feature>
<name>A0A9W7EQM6_9STRA</name>
<keyword evidence="2" id="KW-0812">Transmembrane</keyword>
<evidence type="ECO:0000313" key="4">
    <source>
        <dbReference type="Proteomes" id="UP001165085"/>
    </source>
</evidence>
<evidence type="ECO:0000256" key="2">
    <source>
        <dbReference type="SAM" id="Phobius"/>
    </source>
</evidence>
<feature type="compositionally biased region" description="Polar residues" evidence="1">
    <location>
        <begin position="21"/>
        <end position="32"/>
    </location>
</feature>
<dbReference type="EMBL" id="BRXY01000324">
    <property type="protein sequence ID" value="GMH87212.1"/>
    <property type="molecule type" value="Genomic_DNA"/>
</dbReference>
<gene>
    <name evidence="3" type="ORF">TrST_g6240</name>
</gene>
<dbReference type="Proteomes" id="UP001165085">
    <property type="component" value="Unassembled WGS sequence"/>
</dbReference>
<dbReference type="OrthoDB" id="4153866at2759"/>
<reference evidence="4" key="1">
    <citation type="journal article" date="2023" name="Commun. Biol.">
        <title>Genome analysis of Parmales, the sister group of diatoms, reveals the evolutionary specialization of diatoms from phago-mixotrophs to photoautotrophs.</title>
        <authorList>
            <person name="Ban H."/>
            <person name="Sato S."/>
            <person name="Yoshikawa S."/>
            <person name="Yamada K."/>
            <person name="Nakamura Y."/>
            <person name="Ichinomiya M."/>
            <person name="Sato N."/>
            <person name="Blanc-Mathieu R."/>
            <person name="Endo H."/>
            <person name="Kuwata A."/>
            <person name="Ogata H."/>
        </authorList>
    </citation>
    <scope>NUCLEOTIDE SEQUENCE [LARGE SCALE GENOMIC DNA]</scope>
    <source>
        <strain evidence="4">NIES 3701</strain>
    </source>
</reference>
<dbReference type="AlphaFoldDB" id="A0A9W7EQM6"/>
<organism evidence="3 4">
    <name type="scientific">Triparma strigata</name>
    <dbReference type="NCBI Taxonomy" id="1606541"/>
    <lineage>
        <taxon>Eukaryota</taxon>
        <taxon>Sar</taxon>
        <taxon>Stramenopiles</taxon>
        <taxon>Ochrophyta</taxon>
        <taxon>Bolidophyceae</taxon>
        <taxon>Parmales</taxon>
        <taxon>Triparmaceae</taxon>
        <taxon>Triparma</taxon>
    </lineage>
</organism>
<evidence type="ECO:0000313" key="3">
    <source>
        <dbReference type="EMBL" id="GMH87212.1"/>
    </source>
</evidence>